<dbReference type="Gene3D" id="3.30.497.10">
    <property type="entry name" value="Antithrombin, subunit I, domain 2"/>
    <property type="match status" value="1"/>
</dbReference>
<reference evidence="3" key="1">
    <citation type="submission" date="2020-01" db="EMBL/GenBank/DDBJ databases">
        <authorList>
            <person name="Mishra B."/>
        </authorList>
    </citation>
    <scope>NUCLEOTIDE SEQUENCE [LARGE SCALE GENOMIC DNA]</scope>
</reference>
<gene>
    <name evidence="3" type="ORF">MERR_LOCUS17131</name>
</gene>
<dbReference type="AlphaFoldDB" id="A0A6D2ITE5"/>
<evidence type="ECO:0000256" key="1">
    <source>
        <dbReference type="ARBA" id="ARBA00009500"/>
    </source>
</evidence>
<accession>A0A6D2ITE5</accession>
<organism evidence="3 4">
    <name type="scientific">Microthlaspi erraticum</name>
    <dbReference type="NCBI Taxonomy" id="1685480"/>
    <lineage>
        <taxon>Eukaryota</taxon>
        <taxon>Viridiplantae</taxon>
        <taxon>Streptophyta</taxon>
        <taxon>Embryophyta</taxon>
        <taxon>Tracheophyta</taxon>
        <taxon>Spermatophyta</taxon>
        <taxon>Magnoliopsida</taxon>
        <taxon>eudicotyledons</taxon>
        <taxon>Gunneridae</taxon>
        <taxon>Pentapetalae</taxon>
        <taxon>rosids</taxon>
        <taxon>malvids</taxon>
        <taxon>Brassicales</taxon>
        <taxon>Brassicaceae</taxon>
        <taxon>Coluteocarpeae</taxon>
        <taxon>Microthlaspi</taxon>
    </lineage>
</organism>
<evidence type="ECO:0000313" key="3">
    <source>
        <dbReference type="EMBL" id="CAA7029896.1"/>
    </source>
</evidence>
<dbReference type="PANTHER" id="PTHR11461">
    <property type="entry name" value="SERINE PROTEASE INHIBITOR, SERPIN"/>
    <property type="match status" value="1"/>
</dbReference>
<dbReference type="GO" id="GO:0004867">
    <property type="term" value="F:serine-type endopeptidase inhibitor activity"/>
    <property type="evidence" value="ECO:0007669"/>
    <property type="project" value="InterPro"/>
</dbReference>
<dbReference type="PANTHER" id="PTHR11461:SF328">
    <property type="entry name" value="SERPIN DOMAIN-CONTAINING PROTEIN"/>
    <property type="match status" value="1"/>
</dbReference>
<dbReference type="Pfam" id="PF00079">
    <property type="entry name" value="Serpin"/>
    <property type="match status" value="1"/>
</dbReference>
<dbReference type="Proteomes" id="UP000467841">
    <property type="component" value="Unassembled WGS sequence"/>
</dbReference>
<comment type="caution">
    <text evidence="3">The sequence shown here is derived from an EMBL/GenBank/DDBJ whole genome shotgun (WGS) entry which is preliminary data.</text>
</comment>
<dbReference type="InterPro" id="IPR000215">
    <property type="entry name" value="Serpin_fam"/>
</dbReference>
<sequence>MDMREAMKKQNEVVMFLAKHVFASEATHSNIVFSPASIYSALTLVASGPGDPYQILSLLKSSSTDELNAVFTEILSVVYAGGSAANGGPEISSVNGVWIEQSLSIDPKFKDLFENFFKAAFGCVDFRSKVSFPL</sequence>
<dbReference type="InterPro" id="IPR036186">
    <property type="entry name" value="Serpin_sf"/>
</dbReference>
<protein>
    <recommendedName>
        <fullName evidence="2">Serpin domain-containing protein</fullName>
    </recommendedName>
</protein>
<evidence type="ECO:0000313" key="4">
    <source>
        <dbReference type="Proteomes" id="UP000467841"/>
    </source>
</evidence>
<dbReference type="InterPro" id="IPR042178">
    <property type="entry name" value="Serpin_sf_1"/>
</dbReference>
<name>A0A6D2ITE5_9BRAS</name>
<comment type="similarity">
    <text evidence="1">Belongs to the serpin family.</text>
</comment>
<keyword evidence="4" id="KW-1185">Reference proteome</keyword>
<dbReference type="InterPro" id="IPR023796">
    <property type="entry name" value="Serpin_dom"/>
</dbReference>
<feature type="domain" description="Serpin" evidence="2">
    <location>
        <begin position="11"/>
        <end position="129"/>
    </location>
</feature>
<dbReference type="SUPFAM" id="SSF56574">
    <property type="entry name" value="Serpins"/>
    <property type="match status" value="1"/>
</dbReference>
<proteinExistence type="inferred from homology"/>
<dbReference type="EMBL" id="CACVBM020001086">
    <property type="protein sequence ID" value="CAA7029896.1"/>
    <property type="molecule type" value="Genomic_DNA"/>
</dbReference>
<evidence type="ECO:0000259" key="2">
    <source>
        <dbReference type="Pfam" id="PF00079"/>
    </source>
</evidence>
<dbReference type="GO" id="GO:0005615">
    <property type="term" value="C:extracellular space"/>
    <property type="evidence" value="ECO:0007669"/>
    <property type="project" value="InterPro"/>
</dbReference>
<dbReference type="OrthoDB" id="1063785at2759"/>